<proteinExistence type="predicted"/>
<name>A0A9N9QWB9_9NEOP</name>
<dbReference type="EMBL" id="OU893343">
    <property type="protein sequence ID" value="CAG9784553.1"/>
    <property type="molecule type" value="Genomic_DNA"/>
</dbReference>
<evidence type="ECO:0000313" key="2">
    <source>
        <dbReference type="EMBL" id="CAG9784553.1"/>
    </source>
</evidence>
<dbReference type="OrthoDB" id="16520at2759"/>
<organism evidence="2 3">
    <name type="scientific">Diatraea saccharalis</name>
    <name type="common">sugarcane borer</name>
    <dbReference type="NCBI Taxonomy" id="40085"/>
    <lineage>
        <taxon>Eukaryota</taxon>
        <taxon>Metazoa</taxon>
        <taxon>Ecdysozoa</taxon>
        <taxon>Arthropoda</taxon>
        <taxon>Hexapoda</taxon>
        <taxon>Insecta</taxon>
        <taxon>Pterygota</taxon>
        <taxon>Neoptera</taxon>
        <taxon>Endopterygota</taxon>
        <taxon>Lepidoptera</taxon>
        <taxon>Glossata</taxon>
        <taxon>Ditrysia</taxon>
        <taxon>Pyraloidea</taxon>
        <taxon>Crambidae</taxon>
        <taxon>Crambinae</taxon>
        <taxon>Diatraea</taxon>
    </lineage>
</organism>
<feature type="domain" description="Dipeptidylpeptidase IV N-terminal" evidence="1">
    <location>
        <begin position="65"/>
        <end position="167"/>
    </location>
</feature>
<evidence type="ECO:0000259" key="1">
    <source>
        <dbReference type="Pfam" id="PF00930"/>
    </source>
</evidence>
<protein>
    <recommendedName>
        <fullName evidence="1">Dipeptidylpeptidase IV N-terminal domain-containing protein</fullName>
    </recommendedName>
</protein>
<dbReference type="InterPro" id="IPR002469">
    <property type="entry name" value="Peptidase_S9B_N"/>
</dbReference>
<reference evidence="2" key="1">
    <citation type="submission" date="2021-12" db="EMBL/GenBank/DDBJ databases">
        <authorList>
            <person name="King R."/>
        </authorList>
    </citation>
    <scope>NUCLEOTIDE SEQUENCE</scope>
</reference>
<evidence type="ECO:0000313" key="3">
    <source>
        <dbReference type="Proteomes" id="UP001153714"/>
    </source>
</evidence>
<gene>
    <name evidence="2" type="ORF">DIATSA_LOCUS2641</name>
</gene>
<sequence>MNHSSHHIPLFGEGQRSWEWQHAAWLGGDGSLLLAADNEVMAQPGPPARRAPLLRLTTNAVPGQEMTKTSSAMWGSFDGTLVLYVQYDDSSVSELKFPRISEGIGGIGAARSGFLLPTLNNSLPTAFPDHVTIRYPTPGSSIPIARLWIVGVQNVTSPPRWEVRPPSTLDGMYAVRLQ</sequence>
<keyword evidence="3" id="KW-1185">Reference proteome</keyword>
<dbReference type="Proteomes" id="UP001153714">
    <property type="component" value="Chromosome 12"/>
</dbReference>
<dbReference type="Pfam" id="PF00930">
    <property type="entry name" value="DPPIV_N"/>
    <property type="match status" value="1"/>
</dbReference>
<dbReference type="AlphaFoldDB" id="A0A9N9QWB9"/>
<dbReference type="Gene3D" id="2.140.10.30">
    <property type="entry name" value="Dipeptidylpeptidase IV, N-terminal domain"/>
    <property type="match status" value="1"/>
</dbReference>
<accession>A0A9N9QWB9</accession>
<dbReference type="GO" id="GO:0006508">
    <property type="term" value="P:proteolysis"/>
    <property type="evidence" value="ECO:0007669"/>
    <property type="project" value="InterPro"/>
</dbReference>
<reference evidence="2" key="2">
    <citation type="submission" date="2022-10" db="EMBL/GenBank/DDBJ databases">
        <authorList>
            <consortium name="ENA_rothamsted_submissions"/>
            <consortium name="culmorum"/>
            <person name="King R."/>
        </authorList>
    </citation>
    <scope>NUCLEOTIDE SEQUENCE</scope>
</reference>